<dbReference type="InterPro" id="IPR023393">
    <property type="entry name" value="START-like_dom_sf"/>
</dbReference>
<dbReference type="EMBL" id="JANSUY010000015">
    <property type="protein sequence ID" value="MCR9016557.1"/>
    <property type="molecule type" value="Genomic_DNA"/>
</dbReference>
<keyword evidence="4" id="KW-1185">Reference proteome</keyword>
<dbReference type="SUPFAM" id="SSF55961">
    <property type="entry name" value="Bet v1-like"/>
    <property type="match status" value="1"/>
</dbReference>
<reference evidence="3" key="1">
    <citation type="submission" date="2022-08" db="EMBL/GenBank/DDBJ databases">
        <authorList>
            <person name="Zhang D."/>
        </authorList>
    </citation>
    <scope>NUCLEOTIDE SEQUENCE</scope>
    <source>
        <strain evidence="3">XJ19-11</strain>
    </source>
</reference>
<feature type="domain" description="Activator of Hsp90 ATPase homologue 1/2-like C-terminal" evidence="2">
    <location>
        <begin position="15"/>
        <end position="138"/>
    </location>
</feature>
<dbReference type="AlphaFoldDB" id="A0A9X2PAP6"/>
<protein>
    <submittedName>
        <fullName evidence="3">SRPBCC domain-containing protein</fullName>
    </submittedName>
</protein>
<comment type="similarity">
    <text evidence="1">Belongs to the AHA1 family.</text>
</comment>
<gene>
    <name evidence="3" type="ORF">NU887_16050</name>
</gene>
<evidence type="ECO:0000313" key="4">
    <source>
        <dbReference type="Proteomes" id="UP001142175"/>
    </source>
</evidence>
<dbReference type="Proteomes" id="UP001142175">
    <property type="component" value="Unassembled WGS sequence"/>
</dbReference>
<dbReference type="Pfam" id="PF08327">
    <property type="entry name" value="AHSA1"/>
    <property type="match status" value="1"/>
</dbReference>
<accession>A0A9X2PAP6</accession>
<sequence>MEDFKSVLKGEVVINAPIEKVWELWIDPVHIKNWNIISNEWHTPIAKNDFRVGGKLYLKMEALDKSDGFDYECIYDNIIPFNEISHVGADGRKTKLDFEETPQGVKVTESFEPENHTPLDVQEAFCQSILDNFKRYVEEGS</sequence>
<dbReference type="Gene3D" id="3.30.530.20">
    <property type="match status" value="1"/>
</dbReference>
<name>A0A9X2PAP6_9BACT</name>
<evidence type="ECO:0000313" key="3">
    <source>
        <dbReference type="EMBL" id="MCR9016557.1"/>
    </source>
</evidence>
<dbReference type="InterPro" id="IPR013538">
    <property type="entry name" value="ASHA1/2-like_C"/>
</dbReference>
<evidence type="ECO:0000256" key="1">
    <source>
        <dbReference type="ARBA" id="ARBA00006817"/>
    </source>
</evidence>
<organism evidence="3 4">
    <name type="scientific">Aquiflexum gelatinilyticum</name>
    <dbReference type="NCBI Taxonomy" id="2961943"/>
    <lineage>
        <taxon>Bacteria</taxon>
        <taxon>Pseudomonadati</taxon>
        <taxon>Bacteroidota</taxon>
        <taxon>Cytophagia</taxon>
        <taxon>Cytophagales</taxon>
        <taxon>Cyclobacteriaceae</taxon>
        <taxon>Aquiflexum</taxon>
    </lineage>
</organism>
<evidence type="ECO:0000259" key="2">
    <source>
        <dbReference type="Pfam" id="PF08327"/>
    </source>
</evidence>
<dbReference type="RefSeq" id="WP_258424404.1">
    <property type="nucleotide sequence ID" value="NZ_JANAEZ010000011.1"/>
</dbReference>
<proteinExistence type="inferred from homology"/>
<comment type="caution">
    <text evidence="3">The sequence shown here is derived from an EMBL/GenBank/DDBJ whole genome shotgun (WGS) entry which is preliminary data.</text>
</comment>